<evidence type="ECO:0000313" key="1">
    <source>
        <dbReference type="EMBL" id="KAJ3656701.1"/>
    </source>
</evidence>
<sequence>MLAQQILPGTQRVRHLQQVFYIQDQISSHIAHINVVYLNQYFPAMLEWKVWSVHSRDLNPWESFLLRFLHDHLYSNNTSYTNRDALKQAVQQILSSDCNANADQHA</sequence>
<proteinExistence type="predicted"/>
<protein>
    <submittedName>
        <fullName evidence="1">Uncharacterized protein</fullName>
    </submittedName>
</protein>
<dbReference type="InterPro" id="IPR036397">
    <property type="entry name" value="RNaseH_sf"/>
</dbReference>
<evidence type="ECO:0000313" key="2">
    <source>
        <dbReference type="Proteomes" id="UP001168821"/>
    </source>
</evidence>
<name>A0AA38IK27_9CUCU</name>
<dbReference type="Gene3D" id="3.30.420.10">
    <property type="entry name" value="Ribonuclease H-like superfamily/Ribonuclease H"/>
    <property type="match status" value="1"/>
</dbReference>
<keyword evidence="2" id="KW-1185">Reference proteome</keyword>
<gene>
    <name evidence="1" type="ORF">Zmor_015753</name>
</gene>
<reference evidence="1" key="1">
    <citation type="journal article" date="2023" name="G3 (Bethesda)">
        <title>Whole genome assemblies of Zophobas morio and Tenebrio molitor.</title>
        <authorList>
            <person name="Kaur S."/>
            <person name="Stinson S.A."/>
            <person name="diCenzo G.C."/>
        </authorList>
    </citation>
    <scope>NUCLEOTIDE SEQUENCE</scope>
    <source>
        <strain evidence="1">QUZm001</strain>
    </source>
</reference>
<dbReference type="AlphaFoldDB" id="A0AA38IK27"/>
<comment type="caution">
    <text evidence="1">The sequence shown here is derived from an EMBL/GenBank/DDBJ whole genome shotgun (WGS) entry which is preliminary data.</text>
</comment>
<organism evidence="1 2">
    <name type="scientific">Zophobas morio</name>
    <dbReference type="NCBI Taxonomy" id="2755281"/>
    <lineage>
        <taxon>Eukaryota</taxon>
        <taxon>Metazoa</taxon>
        <taxon>Ecdysozoa</taxon>
        <taxon>Arthropoda</taxon>
        <taxon>Hexapoda</taxon>
        <taxon>Insecta</taxon>
        <taxon>Pterygota</taxon>
        <taxon>Neoptera</taxon>
        <taxon>Endopterygota</taxon>
        <taxon>Coleoptera</taxon>
        <taxon>Polyphaga</taxon>
        <taxon>Cucujiformia</taxon>
        <taxon>Tenebrionidae</taxon>
        <taxon>Zophobas</taxon>
    </lineage>
</organism>
<dbReference type="EMBL" id="JALNTZ010000004">
    <property type="protein sequence ID" value="KAJ3656701.1"/>
    <property type="molecule type" value="Genomic_DNA"/>
</dbReference>
<accession>A0AA38IK27</accession>
<dbReference type="GO" id="GO:0003676">
    <property type="term" value="F:nucleic acid binding"/>
    <property type="evidence" value="ECO:0007669"/>
    <property type="project" value="InterPro"/>
</dbReference>
<dbReference type="Proteomes" id="UP001168821">
    <property type="component" value="Unassembled WGS sequence"/>
</dbReference>